<feature type="transmembrane region" description="Helical" evidence="7">
    <location>
        <begin position="443"/>
        <end position="460"/>
    </location>
</feature>
<feature type="compositionally biased region" description="Basic and acidic residues" evidence="6">
    <location>
        <begin position="20"/>
        <end position="30"/>
    </location>
</feature>
<evidence type="ECO:0000256" key="5">
    <source>
        <dbReference type="ARBA" id="ARBA00023136"/>
    </source>
</evidence>
<feature type="compositionally biased region" description="Low complexity" evidence="6">
    <location>
        <begin position="34"/>
        <end position="53"/>
    </location>
</feature>
<dbReference type="InParanoid" id="A0A1Z5JUQ8"/>
<keyword evidence="3 7" id="KW-0812">Transmembrane</keyword>
<comment type="subcellular location">
    <subcellularLocation>
        <location evidence="1">Endomembrane system</location>
        <topology evidence="1">Multi-pass membrane protein</topology>
    </subcellularLocation>
</comment>
<gene>
    <name evidence="8" type="ORF">FisN_24Hh166</name>
</gene>
<dbReference type="GO" id="GO:0005384">
    <property type="term" value="F:manganese ion transmembrane transporter activity"/>
    <property type="evidence" value="ECO:0007669"/>
    <property type="project" value="InterPro"/>
</dbReference>
<dbReference type="AlphaFoldDB" id="A0A1Z5JUQ8"/>
<comment type="caution">
    <text evidence="8">The sequence shown here is derived from an EMBL/GenBank/DDBJ whole genome shotgun (WGS) entry which is preliminary data.</text>
</comment>
<keyword evidence="9" id="KW-1185">Reference proteome</keyword>
<evidence type="ECO:0000256" key="6">
    <source>
        <dbReference type="SAM" id="MobiDB-lite"/>
    </source>
</evidence>
<proteinExistence type="inferred from homology"/>
<evidence type="ECO:0000256" key="2">
    <source>
        <dbReference type="ARBA" id="ARBA00007049"/>
    </source>
</evidence>
<dbReference type="InterPro" id="IPR008217">
    <property type="entry name" value="Ccc1_fam"/>
</dbReference>
<keyword evidence="5 7" id="KW-0472">Membrane</keyword>
<feature type="transmembrane region" description="Helical" evidence="7">
    <location>
        <begin position="467"/>
        <end position="488"/>
    </location>
</feature>
<feature type="transmembrane region" description="Helical" evidence="7">
    <location>
        <begin position="403"/>
        <end position="423"/>
    </location>
</feature>
<evidence type="ECO:0000256" key="3">
    <source>
        <dbReference type="ARBA" id="ARBA00022692"/>
    </source>
</evidence>
<feature type="region of interest" description="Disordered" evidence="6">
    <location>
        <begin position="1"/>
        <end position="84"/>
    </location>
</feature>
<evidence type="ECO:0000313" key="9">
    <source>
        <dbReference type="Proteomes" id="UP000198406"/>
    </source>
</evidence>
<evidence type="ECO:0000256" key="1">
    <source>
        <dbReference type="ARBA" id="ARBA00004127"/>
    </source>
</evidence>
<evidence type="ECO:0000256" key="7">
    <source>
        <dbReference type="SAM" id="Phobius"/>
    </source>
</evidence>
<sequence length="519" mass="57211">MSTPVTRSPPSARESKHKRVPTDELQEKMKKMIQLQYQQQRQQQQAPSAARPPRFSPPTKSKPSVEDGVVLKDTTADPLLRFPDVVDPDVGHGTLFFPAEHNLQRLRSLSSDAGSSSQAPSKESLSSEARPPPIPNYGALDSGSSFPSSGDDDETNPLNDHGYSVDPYAENSRFLMQPSVAEHPNSTGYWIVYPIVSCCEDIWTSEALHRSLCFGAIDGMLTGSGIVATFCGMGLIDWRAVTVNTDTACILRTVVVVFCAATCFADSICMALGHIWTTHVLASTQARERSEMRTMMYYAQADVKGQLVDMLLSKGVLKIDAMSLANTLEGYPDLFLAAVMGEALTSANVEISSSNDSEYDALMGRQVSRQQRTSPHGRQREFPMDPDTATVTQANREARKESFFMMVGFSSFAVLPSLLLQWVPTLLNSNLDHKSTSVHPETMIVSIMAITMWLLGIWKSRFLDSNWFMFGVEAVLVLVVCIAAAYLVGYGVRHAFLPEVRIEIFQKSSLYYSTESGAN</sequence>
<evidence type="ECO:0008006" key="10">
    <source>
        <dbReference type="Google" id="ProtNLM"/>
    </source>
</evidence>
<dbReference type="Proteomes" id="UP000198406">
    <property type="component" value="Unassembled WGS sequence"/>
</dbReference>
<feature type="compositionally biased region" description="Low complexity" evidence="6">
    <location>
        <begin position="109"/>
        <end position="121"/>
    </location>
</feature>
<organism evidence="8 9">
    <name type="scientific">Fistulifera solaris</name>
    <name type="common">Oleaginous diatom</name>
    <dbReference type="NCBI Taxonomy" id="1519565"/>
    <lineage>
        <taxon>Eukaryota</taxon>
        <taxon>Sar</taxon>
        <taxon>Stramenopiles</taxon>
        <taxon>Ochrophyta</taxon>
        <taxon>Bacillariophyta</taxon>
        <taxon>Bacillariophyceae</taxon>
        <taxon>Bacillariophycidae</taxon>
        <taxon>Naviculales</taxon>
        <taxon>Naviculaceae</taxon>
        <taxon>Fistulifera</taxon>
    </lineage>
</organism>
<evidence type="ECO:0000313" key="8">
    <source>
        <dbReference type="EMBL" id="GAX17767.1"/>
    </source>
</evidence>
<dbReference type="GO" id="GO:0030026">
    <property type="term" value="P:intracellular manganese ion homeostasis"/>
    <property type="evidence" value="ECO:0007669"/>
    <property type="project" value="InterPro"/>
</dbReference>
<dbReference type="EMBL" id="BDSP01000122">
    <property type="protein sequence ID" value="GAX17767.1"/>
    <property type="molecule type" value="Genomic_DNA"/>
</dbReference>
<feature type="region of interest" description="Disordered" evidence="6">
    <location>
        <begin position="366"/>
        <end position="386"/>
    </location>
</feature>
<protein>
    <recommendedName>
        <fullName evidence="10">Transmembrane protein</fullName>
    </recommendedName>
</protein>
<dbReference type="GO" id="GO:0012505">
    <property type="term" value="C:endomembrane system"/>
    <property type="evidence" value="ECO:0007669"/>
    <property type="project" value="UniProtKB-SubCell"/>
</dbReference>
<accession>A0A1Z5JUQ8</accession>
<feature type="region of interest" description="Disordered" evidence="6">
    <location>
        <begin position="109"/>
        <end position="162"/>
    </location>
</feature>
<keyword evidence="4 7" id="KW-1133">Transmembrane helix</keyword>
<comment type="similarity">
    <text evidence="2">Belongs to the CCC1 family.</text>
</comment>
<dbReference type="OrthoDB" id="44411at2759"/>
<evidence type="ECO:0000256" key="4">
    <source>
        <dbReference type="ARBA" id="ARBA00022989"/>
    </source>
</evidence>
<dbReference type="Pfam" id="PF01988">
    <property type="entry name" value="VIT1"/>
    <property type="match status" value="1"/>
</dbReference>
<feature type="compositionally biased region" description="Polar residues" evidence="6">
    <location>
        <begin position="367"/>
        <end position="376"/>
    </location>
</feature>
<reference evidence="8 9" key="1">
    <citation type="journal article" date="2015" name="Plant Cell">
        <title>Oil accumulation by the oleaginous diatom Fistulifera solaris as revealed by the genome and transcriptome.</title>
        <authorList>
            <person name="Tanaka T."/>
            <person name="Maeda Y."/>
            <person name="Veluchamy A."/>
            <person name="Tanaka M."/>
            <person name="Abida H."/>
            <person name="Marechal E."/>
            <person name="Bowler C."/>
            <person name="Muto M."/>
            <person name="Sunaga Y."/>
            <person name="Tanaka M."/>
            <person name="Yoshino T."/>
            <person name="Taniguchi T."/>
            <person name="Fukuda Y."/>
            <person name="Nemoto M."/>
            <person name="Matsumoto M."/>
            <person name="Wong P.S."/>
            <person name="Aburatani S."/>
            <person name="Fujibuchi W."/>
        </authorList>
    </citation>
    <scope>NUCLEOTIDE SEQUENCE [LARGE SCALE GENOMIC DNA]</scope>
    <source>
        <strain evidence="8 9">JPCC DA0580</strain>
    </source>
</reference>
<name>A0A1Z5JUQ8_FISSO</name>